<feature type="binding site" description="axial binding residue" evidence="6">
    <location>
        <position position="38"/>
    </location>
    <ligand>
        <name>heme b</name>
        <dbReference type="ChEBI" id="CHEBI:60344"/>
    </ligand>
    <ligandPart>
        <name>Fe</name>
        <dbReference type="ChEBI" id="CHEBI:18248"/>
    </ligandPart>
</feature>
<feature type="binding site" evidence="5">
    <location>
        <position position="196"/>
    </location>
    <ligand>
        <name>heme b</name>
        <dbReference type="ChEBI" id="CHEBI:60344"/>
    </ligand>
</feature>
<dbReference type="GO" id="GO:0006788">
    <property type="term" value="P:heme oxidation"/>
    <property type="evidence" value="ECO:0007669"/>
    <property type="project" value="UniProtKB-UniRule"/>
</dbReference>
<feature type="chain" id="PRO_5012949827" description="Heme oxygenase" evidence="8">
    <location>
        <begin position="25"/>
        <end position="266"/>
    </location>
</feature>
<dbReference type="STRING" id="568069.A0A1J1HG10"/>
<comment type="similarity">
    <text evidence="4">Belongs to the heme oxygenase family.</text>
</comment>
<evidence type="ECO:0000313" key="10">
    <source>
        <dbReference type="Proteomes" id="UP000183832"/>
    </source>
</evidence>
<dbReference type="EMBL" id="CVRI01000002">
    <property type="protein sequence ID" value="CRK86965.1"/>
    <property type="molecule type" value="Genomic_DNA"/>
</dbReference>
<keyword evidence="3 4" id="KW-0408">Iron</keyword>
<evidence type="ECO:0000256" key="5">
    <source>
        <dbReference type="PIRSR" id="PIRSR000343-1"/>
    </source>
</evidence>
<keyword evidence="8" id="KW-0732">Signal</keyword>
<dbReference type="AlphaFoldDB" id="A0A1J1HG10"/>
<keyword evidence="7" id="KW-0812">Transmembrane</keyword>
<evidence type="ECO:0000256" key="3">
    <source>
        <dbReference type="ARBA" id="ARBA00023004"/>
    </source>
</evidence>
<gene>
    <name evidence="9" type="primary">putative Heme oxygenase 1</name>
    <name evidence="9" type="ORF">CLUMA_CG000781</name>
</gene>
<feature type="transmembrane region" description="Helical" evidence="7">
    <location>
        <begin position="243"/>
        <end position="261"/>
    </location>
</feature>
<evidence type="ECO:0000313" key="9">
    <source>
        <dbReference type="EMBL" id="CRK86965.1"/>
    </source>
</evidence>
<dbReference type="InterPro" id="IPR016053">
    <property type="entry name" value="Haem_Oase-like"/>
</dbReference>
<protein>
    <recommendedName>
        <fullName evidence="4">Heme oxygenase</fullName>
        <ecNumber evidence="4">1.14.14.18</ecNumber>
    </recommendedName>
</protein>
<feature type="signal peptide" evidence="8">
    <location>
        <begin position="1"/>
        <end position="24"/>
    </location>
</feature>
<dbReference type="InterPro" id="IPR002051">
    <property type="entry name" value="Haem_Oase"/>
</dbReference>
<proteinExistence type="inferred from homology"/>
<keyword evidence="7" id="KW-1133">Transmembrane helix</keyword>
<dbReference type="Proteomes" id="UP000183832">
    <property type="component" value="Unassembled WGS sequence"/>
</dbReference>
<evidence type="ECO:0000256" key="2">
    <source>
        <dbReference type="ARBA" id="ARBA00022723"/>
    </source>
</evidence>
<comment type="catalytic activity">
    <reaction evidence="4">
        <text>heme b + 3 reduced [NADPH--hemoprotein reductase] + 3 O2 = biliverdin IXalpha + CO + Fe(2+) + 3 oxidized [NADPH--hemoprotein reductase] + 3 H2O + H(+)</text>
        <dbReference type="Rhea" id="RHEA:21764"/>
        <dbReference type="Rhea" id="RHEA-COMP:11964"/>
        <dbReference type="Rhea" id="RHEA-COMP:11965"/>
        <dbReference type="ChEBI" id="CHEBI:15377"/>
        <dbReference type="ChEBI" id="CHEBI:15378"/>
        <dbReference type="ChEBI" id="CHEBI:15379"/>
        <dbReference type="ChEBI" id="CHEBI:17245"/>
        <dbReference type="ChEBI" id="CHEBI:29033"/>
        <dbReference type="ChEBI" id="CHEBI:57618"/>
        <dbReference type="ChEBI" id="CHEBI:57991"/>
        <dbReference type="ChEBI" id="CHEBI:58210"/>
        <dbReference type="ChEBI" id="CHEBI:60344"/>
        <dbReference type="EC" id="1.14.14.18"/>
    </reaction>
</comment>
<evidence type="ECO:0000256" key="4">
    <source>
        <dbReference type="PIRNR" id="PIRNR000343"/>
    </source>
</evidence>
<dbReference type="InterPro" id="IPR016084">
    <property type="entry name" value="Haem_Oase-like_multi-hlx"/>
</dbReference>
<dbReference type="Pfam" id="PF01126">
    <property type="entry name" value="Heme_oxygenase"/>
    <property type="match status" value="1"/>
</dbReference>
<dbReference type="Gene3D" id="1.20.910.10">
    <property type="entry name" value="Heme oxygenase-like"/>
    <property type="match status" value="1"/>
</dbReference>
<dbReference type="CDD" id="cd19165">
    <property type="entry name" value="HemeO"/>
    <property type="match status" value="1"/>
</dbReference>
<keyword evidence="7" id="KW-0472">Membrane</keyword>
<dbReference type="SUPFAM" id="SSF48613">
    <property type="entry name" value="Heme oxygenase-like"/>
    <property type="match status" value="1"/>
</dbReference>
<keyword evidence="1 4" id="KW-0349">Heme</keyword>
<dbReference type="EC" id="1.14.14.18" evidence="4"/>
<dbReference type="GO" id="GO:0004392">
    <property type="term" value="F:heme oxygenase (decyclizing) activity"/>
    <property type="evidence" value="ECO:0007669"/>
    <property type="project" value="UniProtKB-UniRule"/>
</dbReference>
<organism evidence="9 10">
    <name type="scientific">Clunio marinus</name>
    <dbReference type="NCBI Taxonomy" id="568069"/>
    <lineage>
        <taxon>Eukaryota</taxon>
        <taxon>Metazoa</taxon>
        <taxon>Ecdysozoa</taxon>
        <taxon>Arthropoda</taxon>
        <taxon>Hexapoda</taxon>
        <taxon>Insecta</taxon>
        <taxon>Pterygota</taxon>
        <taxon>Neoptera</taxon>
        <taxon>Endopterygota</taxon>
        <taxon>Diptera</taxon>
        <taxon>Nematocera</taxon>
        <taxon>Chironomoidea</taxon>
        <taxon>Chironomidae</taxon>
        <taxon>Clunio</taxon>
    </lineage>
</organism>
<feature type="transmembrane region" description="Helical" evidence="7">
    <location>
        <begin position="132"/>
        <end position="151"/>
    </location>
</feature>
<dbReference type="OrthoDB" id="652091at2759"/>
<accession>A0A1J1HG10</accession>
<dbReference type="PANTHER" id="PTHR10720:SF0">
    <property type="entry name" value="HEME OXYGENASE"/>
    <property type="match status" value="1"/>
</dbReference>
<reference evidence="9 10" key="1">
    <citation type="submission" date="2015-04" db="EMBL/GenBank/DDBJ databases">
        <authorList>
            <person name="Syromyatnikov M.Y."/>
            <person name="Popov V.N."/>
        </authorList>
    </citation>
    <scope>NUCLEOTIDE SEQUENCE [LARGE SCALE GENOMIC DNA]</scope>
</reference>
<name>A0A1J1HG10_9DIPT</name>
<evidence type="ECO:0000256" key="7">
    <source>
        <dbReference type="SAM" id="Phobius"/>
    </source>
</evidence>
<evidence type="ECO:0000256" key="8">
    <source>
        <dbReference type="SAM" id="SignalP"/>
    </source>
</evidence>
<keyword evidence="10" id="KW-1185">Reference proteome</keyword>
<sequence length="266" mass="31289">MFAPFKFIARIVKVLVILIPNMSSSLTKEMRIATREIHKLSDALVNAKLAFALNNSEVWADGLLVFYEVFKFLEENVPQDILPVEYHRTQQFENDLEFYKGNDWKNEYKIRESVQKYLSHLNEIQERNPRLLIAYVYHLYMGLLSGGQILAKKRRIANKFMQKFNEQKDDTDEIAPGSHLTSFPNKSIFELKNNFRQNIDEVSSDFNENLRQALIDESHKVFELNNEIIKSVEGVEEQLKKNLRNFIGCLLLVIFSLYLFVKMWKV</sequence>
<evidence type="ECO:0000256" key="6">
    <source>
        <dbReference type="PIRSR" id="PIRSR000343-2"/>
    </source>
</evidence>
<feature type="binding site" evidence="5">
    <location>
        <position position="137"/>
    </location>
    <ligand>
        <name>heme b</name>
        <dbReference type="ChEBI" id="CHEBI:60344"/>
    </ligand>
</feature>
<keyword evidence="2 4" id="KW-0479">Metal-binding</keyword>
<dbReference type="GO" id="GO:0046872">
    <property type="term" value="F:metal ion binding"/>
    <property type="evidence" value="ECO:0007669"/>
    <property type="project" value="UniProtKB-UniRule"/>
</dbReference>
<feature type="binding site" evidence="5">
    <location>
        <position position="31"/>
    </location>
    <ligand>
        <name>heme b</name>
        <dbReference type="ChEBI" id="CHEBI:60344"/>
    </ligand>
</feature>
<dbReference type="PIRSF" id="PIRSF000343">
    <property type="entry name" value="Haem_Oase"/>
    <property type="match status" value="1"/>
</dbReference>
<dbReference type="PANTHER" id="PTHR10720">
    <property type="entry name" value="HEME OXYGENASE"/>
    <property type="match status" value="1"/>
</dbReference>
<evidence type="ECO:0000256" key="1">
    <source>
        <dbReference type="ARBA" id="ARBA00022617"/>
    </source>
</evidence>